<name>A0ACB7RNN6_HYAAI</name>
<sequence>MHLTTNQFRKLNNLLRGITRVTLGVPSYAPSAFVDAAALYNDLRERTSMHAEAQTHRLTTSDQGRSLLELAGYNTTNLPPIPTPAPPWDALPYVNVRPIPKHMNVERDTKRRESRCRHQLRSDPISYHADASFKAGNVVTATMDPQGRTVVKHHHNVPSVTTAEILAIAQAITQHEHLSQEITIRTDSQAALRAFLHNQLPPNILAELALYGHQNPTLNVNLEWTPGHSSSPGNARIHNETSTPWCTTTSQGWPEVYLPAVDRAERHRERRARLKDLRIARRELPRPPDNIPRKQTALLRQAQTRSLPNDLTLHKIQHTPNTPHCQVCGSVPTLPHTYWHCPRANTPQRRSLPPEILTWEAWVANLGETTSSWTTLLHHILAITGEAPDAPL</sequence>
<protein>
    <submittedName>
        <fullName evidence="1">Uncharacterized protein</fullName>
    </submittedName>
</protein>
<keyword evidence="2" id="KW-1185">Reference proteome</keyword>
<reference evidence="1" key="1">
    <citation type="submission" date="2020-05" db="EMBL/GenBank/DDBJ databases">
        <title>Large-scale comparative analyses of tick genomes elucidate their genetic diversity and vector capacities.</title>
        <authorList>
            <person name="Jia N."/>
            <person name="Wang J."/>
            <person name="Shi W."/>
            <person name="Du L."/>
            <person name="Sun Y."/>
            <person name="Zhan W."/>
            <person name="Jiang J."/>
            <person name="Wang Q."/>
            <person name="Zhang B."/>
            <person name="Ji P."/>
            <person name="Sakyi L.B."/>
            <person name="Cui X."/>
            <person name="Yuan T."/>
            <person name="Jiang B."/>
            <person name="Yang W."/>
            <person name="Lam T.T.-Y."/>
            <person name="Chang Q."/>
            <person name="Ding S."/>
            <person name="Wang X."/>
            <person name="Zhu J."/>
            <person name="Ruan X."/>
            <person name="Zhao L."/>
            <person name="Wei J."/>
            <person name="Que T."/>
            <person name="Du C."/>
            <person name="Cheng J."/>
            <person name="Dai P."/>
            <person name="Han X."/>
            <person name="Huang E."/>
            <person name="Gao Y."/>
            <person name="Liu J."/>
            <person name="Shao H."/>
            <person name="Ye R."/>
            <person name="Li L."/>
            <person name="Wei W."/>
            <person name="Wang X."/>
            <person name="Wang C."/>
            <person name="Yang T."/>
            <person name="Huo Q."/>
            <person name="Li W."/>
            <person name="Guo W."/>
            <person name="Chen H."/>
            <person name="Zhou L."/>
            <person name="Ni X."/>
            <person name="Tian J."/>
            <person name="Zhou Y."/>
            <person name="Sheng Y."/>
            <person name="Liu T."/>
            <person name="Pan Y."/>
            <person name="Xia L."/>
            <person name="Li J."/>
            <person name="Zhao F."/>
            <person name="Cao W."/>
        </authorList>
    </citation>
    <scope>NUCLEOTIDE SEQUENCE</scope>
    <source>
        <strain evidence="1">Hyas-2018</strain>
    </source>
</reference>
<evidence type="ECO:0000313" key="2">
    <source>
        <dbReference type="Proteomes" id="UP000821845"/>
    </source>
</evidence>
<organism evidence="1 2">
    <name type="scientific">Hyalomma asiaticum</name>
    <name type="common">Tick</name>
    <dbReference type="NCBI Taxonomy" id="266040"/>
    <lineage>
        <taxon>Eukaryota</taxon>
        <taxon>Metazoa</taxon>
        <taxon>Ecdysozoa</taxon>
        <taxon>Arthropoda</taxon>
        <taxon>Chelicerata</taxon>
        <taxon>Arachnida</taxon>
        <taxon>Acari</taxon>
        <taxon>Parasitiformes</taxon>
        <taxon>Ixodida</taxon>
        <taxon>Ixodoidea</taxon>
        <taxon>Ixodidae</taxon>
        <taxon>Hyalomminae</taxon>
        <taxon>Hyalomma</taxon>
    </lineage>
</organism>
<accession>A0ACB7RNN6</accession>
<evidence type="ECO:0000313" key="1">
    <source>
        <dbReference type="EMBL" id="KAH6924253.1"/>
    </source>
</evidence>
<dbReference type="EMBL" id="CM023488">
    <property type="protein sequence ID" value="KAH6924253.1"/>
    <property type="molecule type" value="Genomic_DNA"/>
</dbReference>
<comment type="caution">
    <text evidence="1">The sequence shown here is derived from an EMBL/GenBank/DDBJ whole genome shotgun (WGS) entry which is preliminary data.</text>
</comment>
<gene>
    <name evidence="1" type="ORF">HPB50_014362</name>
</gene>
<proteinExistence type="predicted"/>
<dbReference type="Proteomes" id="UP000821845">
    <property type="component" value="Chromosome 8"/>
</dbReference>